<evidence type="ECO:0000313" key="4">
    <source>
        <dbReference type="EMBL" id="KFA60356.1"/>
    </source>
</evidence>
<dbReference type="InterPro" id="IPR002110">
    <property type="entry name" value="Ankyrin_rpt"/>
</dbReference>
<dbReference type="PROSITE" id="PS50297">
    <property type="entry name" value="ANK_REP_REGION"/>
    <property type="match status" value="1"/>
</dbReference>
<dbReference type="InParanoid" id="A0A084Q8S1"/>
<dbReference type="SUPFAM" id="SSF48403">
    <property type="entry name" value="Ankyrin repeat"/>
    <property type="match status" value="1"/>
</dbReference>
<name>A0A084Q8S1_STAC4</name>
<evidence type="ECO:0000256" key="1">
    <source>
        <dbReference type="ARBA" id="ARBA00022737"/>
    </source>
</evidence>
<proteinExistence type="predicted"/>
<evidence type="ECO:0000313" key="5">
    <source>
        <dbReference type="Proteomes" id="UP000028524"/>
    </source>
</evidence>
<dbReference type="InterPro" id="IPR050745">
    <property type="entry name" value="Multifunctional_regulatory"/>
</dbReference>
<dbReference type="Proteomes" id="UP000028524">
    <property type="component" value="Unassembled WGS sequence"/>
</dbReference>
<dbReference type="SMART" id="SM00248">
    <property type="entry name" value="ANK"/>
    <property type="match status" value="3"/>
</dbReference>
<dbReference type="Pfam" id="PF12796">
    <property type="entry name" value="Ank_2"/>
    <property type="match status" value="1"/>
</dbReference>
<keyword evidence="1" id="KW-0677">Repeat</keyword>
<reference evidence="4 5" key="1">
    <citation type="journal article" date="2014" name="BMC Genomics">
        <title>Comparative genome sequencing reveals chemotype-specific gene clusters in the toxigenic black mold Stachybotrys.</title>
        <authorList>
            <person name="Semeiks J."/>
            <person name="Borek D."/>
            <person name="Otwinowski Z."/>
            <person name="Grishin N.V."/>
        </authorList>
    </citation>
    <scope>NUCLEOTIDE SEQUENCE [LARGE SCALE GENOMIC DNA]</scope>
    <source>
        <strain evidence="4 5">IBT 40285</strain>
    </source>
</reference>
<dbReference type="Pfam" id="PF00023">
    <property type="entry name" value="Ank"/>
    <property type="match status" value="1"/>
</dbReference>
<dbReference type="PANTHER" id="PTHR24189">
    <property type="entry name" value="MYOTROPHIN"/>
    <property type="match status" value="1"/>
</dbReference>
<dbReference type="PROSITE" id="PS50088">
    <property type="entry name" value="ANK_REPEAT"/>
    <property type="match status" value="1"/>
</dbReference>
<dbReference type="HOGENOM" id="CLU_1769319_0_0_1"/>
<dbReference type="OrthoDB" id="195446at2759"/>
<gene>
    <name evidence="4" type="ORF">S40285_06038</name>
</gene>
<sequence>MHAAAQATIVKRKSYQSIGQSQRYPRAITPLHMAVFFGLREVASSLLSYADDEDGHRMMPLAWAAQQGDVDVMEMLIDNGAEPDYAIQDEVKSGLGVKEGHWNPLAGRTALSLAAEHGGQKYNEAVRLLLNKGLTLFPTHIASRPDR</sequence>
<evidence type="ECO:0000256" key="2">
    <source>
        <dbReference type="ARBA" id="ARBA00023043"/>
    </source>
</evidence>
<dbReference type="PANTHER" id="PTHR24189:SF50">
    <property type="entry name" value="ANKYRIN REPEAT AND SOCS BOX PROTEIN 2"/>
    <property type="match status" value="1"/>
</dbReference>
<organism evidence="4 5">
    <name type="scientific">Stachybotrys chlorohalonatus (strain IBT 40285)</name>
    <dbReference type="NCBI Taxonomy" id="1283841"/>
    <lineage>
        <taxon>Eukaryota</taxon>
        <taxon>Fungi</taxon>
        <taxon>Dikarya</taxon>
        <taxon>Ascomycota</taxon>
        <taxon>Pezizomycotina</taxon>
        <taxon>Sordariomycetes</taxon>
        <taxon>Hypocreomycetidae</taxon>
        <taxon>Hypocreales</taxon>
        <taxon>Stachybotryaceae</taxon>
        <taxon>Stachybotrys</taxon>
    </lineage>
</organism>
<dbReference type="InterPro" id="IPR036770">
    <property type="entry name" value="Ankyrin_rpt-contain_sf"/>
</dbReference>
<dbReference type="Gene3D" id="1.25.40.20">
    <property type="entry name" value="Ankyrin repeat-containing domain"/>
    <property type="match status" value="1"/>
</dbReference>
<protein>
    <submittedName>
        <fullName evidence="4">Uncharacterized protein</fullName>
    </submittedName>
</protein>
<dbReference type="AlphaFoldDB" id="A0A084Q8S1"/>
<dbReference type="STRING" id="1283841.A0A084Q8S1"/>
<evidence type="ECO:0000256" key="3">
    <source>
        <dbReference type="PROSITE-ProRule" id="PRU00023"/>
    </source>
</evidence>
<keyword evidence="5" id="KW-1185">Reference proteome</keyword>
<accession>A0A084Q8S1</accession>
<dbReference type="EMBL" id="KL660934">
    <property type="protein sequence ID" value="KFA60356.1"/>
    <property type="molecule type" value="Genomic_DNA"/>
</dbReference>
<keyword evidence="2 3" id="KW-0040">ANK repeat</keyword>
<feature type="repeat" description="ANK" evidence="3">
    <location>
        <begin position="56"/>
        <end position="88"/>
    </location>
</feature>